<evidence type="ECO:0000313" key="1">
    <source>
        <dbReference type="EMBL" id="GCA72983.1"/>
    </source>
</evidence>
<dbReference type="AlphaFoldDB" id="A0A5A5R8Y2"/>
<organism evidence="1 2">
    <name type="scientific">Microcystis aeruginosa NIES-2519</name>
    <dbReference type="NCBI Taxonomy" id="2303981"/>
    <lineage>
        <taxon>Bacteria</taxon>
        <taxon>Bacillati</taxon>
        <taxon>Cyanobacteriota</taxon>
        <taxon>Cyanophyceae</taxon>
        <taxon>Oscillatoriophycideae</taxon>
        <taxon>Chroococcales</taxon>
        <taxon>Microcystaceae</taxon>
        <taxon>Microcystis</taxon>
    </lineage>
</organism>
<gene>
    <name evidence="1" type="ORF">MiYa_04541</name>
</gene>
<dbReference type="Proteomes" id="UP000323569">
    <property type="component" value="Unassembled WGS sequence"/>
</dbReference>
<accession>A0A5A5R8Y2</accession>
<reference evidence="1 2" key="1">
    <citation type="submission" date="2018-09" db="EMBL/GenBank/DDBJ databases">
        <title>Evolutionary history of phycoerythrin pigmentation in the water bloom-forming cyanobacterium Microcystis aeruginosa.</title>
        <authorList>
            <person name="Tanabe Y."/>
            <person name="Tanabe Y."/>
            <person name="Yamaguchi H."/>
        </authorList>
    </citation>
    <scope>NUCLEOTIDE SEQUENCE [LARGE SCALE GENOMIC DNA]</scope>
    <source>
        <strain evidence="1 2">NIES-2519</strain>
    </source>
</reference>
<evidence type="ECO:0000313" key="2">
    <source>
        <dbReference type="Proteomes" id="UP000323569"/>
    </source>
</evidence>
<proteinExistence type="predicted"/>
<evidence type="ECO:0008006" key="3">
    <source>
        <dbReference type="Google" id="ProtNLM"/>
    </source>
</evidence>
<protein>
    <recommendedName>
        <fullName evidence="3">Tc1-like transposase DDE domain-containing protein</fullName>
    </recommendedName>
</protein>
<dbReference type="EMBL" id="BHVO01000164">
    <property type="protein sequence ID" value="GCA72983.1"/>
    <property type="molecule type" value="Genomic_DNA"/>
</dbReference>
<name>A0A5A5R8Y2_MICAE</name>
<comment type="caution">
    <text evidence="1">The sequence shown here is derived from an EMBL/GenBank/DDBJ whole genome shotgun (WGS) entry which is preliminary data.</text>
</comment>
<sequence>MEEVLDIYQRPYDEKNPWVCFDESCKQLVKETREVIPPEPGQLEHYDYQ</sequence>